<keyword evidence="4 6" id="KW-1133">Transmembrane helix</keyword>
<dbReference type="PROSITE" id="PS50850">
    <property type="entry name" value="MFS"/>
    <property type="match status" value="1"/>
</dbReference>
<dbReference type="InterPro" id="IPR036259">
    <property type="entry name" value="MFS_trans_sf"/>
</dbReference>
<feature type="domain" description="Major facilitator superfamily (MFS) profile" evidence="7">
    <location>
        <begin position="468"/>
        <end position="936"/>
    </location>
</feature>
<accession>A0AB34G3E0</accession>
<dbReference type="AlphaFoldDB" id="A0AB34G3E0"/>
<dbReference type="InterPro" id="IPR005828">
    <property type="entry name" value="MFS_sugar_transport-like"/>
</dbReference>
<proteinExistence type="predicted"/>
<protein>
    <recommendedName>
        <fullName evidence="7">Major facilitator superfamily (MFS) profile domain-containing protein</fullName>
    </recommendedName>
</protein>
<dbReference type="Proteomes" id="UP001163105">
    <property type="component" value="Unassembled WGS sequence"/>
</dbReference>
<evidence type="ECO:0000256" key="3">
    <source>
        <dbReference type="ARBA" id="ARBA00022692"/>
    </source>
</evidence>
<evidence type="ECO:0000256" key="6">
    <source>
        <dbReference type="SAM" id="Phobius"/>
    </source>
</evidence>
<feature type="transmembrane region" description="Helical" evidence="6">
    <location>
        <begin position="562"/>
        <end position="585"/>
    </location>
</feature>
<organism evidence="8 9">
    <name type="scientific">Purpureocillium lavendulum</name>
    <dbReference type="NCBI Taxonomy" id="1247861"/>
    <lineage>
        <taxon>Eukaryota</taxon>
        <taxon>Fungi</taxon>
        <taxon>Dikarya</taxon>
        <taxon>Ascomycota</taxon>
        <taxon>Pezizomycotina</taxon>
        <taxon>Sordariomycetes</taxon>
        <taxon>Hypocreomycetidae</taxon>
        <taxon>Hypocreales</taxon>
        <taxon>Ophiocordycipitaceae</taxon>
        <taxon>Purpureocillium</taxon>
    </lineage>
</organism>
<dbReference type="Pfam" id="PF07366">
    <property type="entry name" value="SnoaL"/>
    <property type="match status" value="1"/>
</dbReference>
<comment type="subcellular location">
    <subcellularLocation>
        <location evidence="1">Membrane</location>
        <topology evidence="1">Multi-pass membrane protein</topology>
    </subcellularLocation>
</comment>
<evidence type="ECO:0000256" key="4">
    <source>
        <dbReference type="ARBA" id="ARBA00022989"/>
    </source>
</evidence>
<dbReference type="GO" id="GO:0022857">
    <property type="term" value="F:transmembrane transporter activity"/>
    <property type="evidence" value="ECO:0007669"/>
    <property type="project" value="InterPro"/>
</dbReference>
<evidence type="ECO:0000259" key="7">
    <source>
        <dbReference type="PROSITE" id="PS50850"/>
    </source>
</evidence>
<evidence type="ECO:0000256" key="2">
    <source>
        <dbReference type="ARBA" id="ARBA00022448"/>
    </source>
</evidence>
<evidence type="ECO:0000256" key="1">
    <source>
        <dbReference type="ARBA" id="ARBA00004141"/>
    </source>
</evidence>
<dbReference type="Gene3D" id="3.10.450.50">
    <property type="match status" value="2"/>
</dbReference>
<feature type="transmembrane region" description="Helical" evidence="6">
    <location>
        <begin position="752"/>
        <end position="779"/>
    </location>
</feature>
<dbReference type="GO" id="GO:0030638">
    <property type="term" value="P:polyketide metabolic process"/>
    <property type="evidence" value="ECO:0007669"/>
    <property type="project" value="InterPro"/>
</dbReference>
<feature type="transmembrane region" description="Helical" evidence="6">
    <location>
        <begin position="799"/>
        <end position="821"/>
    </location>
</feature>
<dbReference type="InterPro" id="IPR032710">
    <property type="entry name" value="NTF2-like_dom_sf"/>
</dbReference>
<dbReference type="PANTHER" id="PTHR23511:SF3">
    <property type="entry name" value="MAJOR FACILITATOR SUPERFAMILY (MFS) PROFILE DOMAIN-CONTAINING PROTEIN"/>
    <property type="match status" value="1"/>
</dbReference>
<evidence type="ECO:0000256" key="5">
    <source>
        <dbReference type="ARBA" id="ARBA00023136"/>
    </source>
</evidence>
<dbReference type="InterPro" id="IPR020846">
    <property type="entry name" value="MFS_dom"/>
</dbReference>
<keyword evidence="2" id="KW-0813">Transport</keyword>
<dbReference type="SUPFAM" id="SSF54427">
    <property type="entry name" value="NTF2-like"/>
    <property type="match status" value="2"/>
</dbReference>
<dbReference type="PANTHER" id="PTHR23511">
    <property type="entry name" value="SYNAPTIC VESICLE GLYCOPROTEIN 2"/>
    <property type="match status" value="1"/>
</dbReference>
<feature type="transmembrane region" description="Helical" evidence="6">
    <location>
        <begin position="466"/>
        <end position="494"/>
    </location>
</feature>
<gene>
    <name evidence="8" type="ORF">O9K51_03638</name>
</gene>
<feature type="transmembrane region" description="Helical" evidence="6">
    <location>
        <begin position="647"/>
        <end position="666"/>
    </location>
</feature>
<feature type="transmembrane region" description="Helical" evidence="6">
    <location>
        <begin position="506"/>
        <end position="526"/>
    </location>
</feature>
<evidence type="ECO:0000313" key="9">
    <source>
        <dbReference type="Proteomes" id="UP001163105"/>
    </source>
</evidence>
<dbReference type="EMBL" id="JAQHRD010000002">
    <property type="protein sequence ID" value="KAJ6445232.1"/>
    <property type="molecule type" value="Genomic_DNA"/>
</dbReference>
<sequence>MSAPAKEGAAVQNGHQITTTSELSSKQRVNQQQQLSSEILQVERRDYLDLVPENCERKHSMDGFDEAYTDIVDYIVRCTHRIWDERDIGLIYTHYTHNCVLYGTISTIYDRESIVRDTIQRLVSFPERRGMATHVLWNGDDKNGFYTSHLVTGSGRHTQYGHFGPPTGRTFVSRTIADCMIYKNRIYREWVVADNMAIVKQLGLDPHALAHDAAKALFDKGMEAIDIGENRRIIGQSHPGEEGDEIDTSIANNDIEALTLRWLHDMWNRRMFGQVEKRYADNALYHGPNMTELYGRAAVLHQHLGLLGSIPDAAYMPQHICSNPCEEGGVKVAVRWVIEGHHLGYGLLSEMGKPTGLRVQVVGISHYHYKNGRVVDEWNVYDELSLLTQITTFEAMPSSPDRISGEMAAMETGPSKASESRSHGTKQVDVVEKDATLPLEELTLFERKAALINIEIDKIGMGRYQWYIWLLCGFGYFLDLTWAQGVGLMATAVYQEMGVPTERQGLLSTCANAGLAIGAFFIGVITDIIGRKWAFNITCLVTSVFGMLLAASGQNYEAVCGIYFLACIGLGGNIPIDATIAIEFLPSTHRNLVSLMSMWQPVGVVVASAIAYGTAAKYRCDTTLPSCKNVHAGEACCAASTNMGWRYLMIVIGAMTLTVFFARYLIFRFYESPKFLLSKGREQAAIDVLCKIAKFNNVAAPTLTVEDFQRVEREARGVSDASPPQNAKGVILGAIQELGFLRELFSKKTESITFVLLALGYMGDYWSFNLAGYFLPIVLLQNNVDSGATTVTETYRQYIYIYLPGILGAVLALFSVQLPLIGRKWSLVISAALQGLSMSLYTQVHSTAGYVGLNALEYIMQSRICVEKRTARDAAIPEQWRLKSGQVDDSRLNVMHVPYECGIMTRRELAITEEDVTTLVQKVLERQYSSYEVRHY</sequence>
<dbReference type="GO" id="GO:0016020">
    <property type="term" value="C:membrane"/>
    <property type="evidence" value="ECO:0007669"/>
    <property type="project" value="UniProtKB-SubCell"/>
</dbReference>
<keyword evidence="5 6" id="KW-0472">Membrane</keyword>
<keyword evidence="9" id="KW-1185">Reference proteome</keyword>
<dbReference type="SUPFAM" id="SSF103473">
    <property type="entry name" value="MFS general substrate transporter"/>
    <property type="match status" value="1"/>
</dbReference>
<evidence type="ECO:0000313" key="8">
    <source>
        <dbReference type="EMBL" id="KAJ6445232.1"/>
    </source>
</evidence>
<reference evidence="8" key="1">
    <citation type="submission" date="2023-01" db="EMBL/GenBank/DDBJ databases">
        <title>The growth and conidiation of Purpureocillium lavendulum are regulated by nitrogen source and histone H3K14 acetylation.</title>
        <authorList>
            <person name="Tang P."/>
            <person name="Han J."/>
            <person name="Zhang C."/>
            <person name="Tang P."/>
            <person name="Qi F."/>
            <person name="Zhang K."/>
            <person name="Liang L."/>
        </authorList>
    </citation>
    <scope>NUCLEOTIDE SEQUENCE</scope>
    <source>
        <strain evidence="8">YMF1.00683</strain>
    </source>
</reference>
<comment type="caution">
    <text evidence="8">The sequence shown here is derived from an EMBL/GenBank/DDBJ whole genome shotgun (WGS) entry which is preliminary data.</text>
</comment>
<feature type="transmembrane region" description="Helical" evidence="6">
    <location>
        <begin position="592"/>
        <end position="615"/>
    </location>
</feature>
<feature type="transmembrane region" description="Helical" evidence="6">
    <location>
        <begin position="533"/>
        <end position="550"/>
    </location>
</feature>
<dbReference type="InterPro" id="IPR009959">
    <property type="entry name" value="Cyclase_SnoaL-like"/>
</dbReference>
<keyword evidence="3 6" id="KW-0812">Transmembrane</keyword>
<dbReference type="Pfam" id="PF00083">
    <property type="entry name" value="Sugar_tr"/>
    <property type="match status" value="1"/>
</dbReference>
<dbReference type="Gene3D" id="1.20.1250.20">
    <property type="entry name" value="MFS general substrate transporter like domains"/>
    <property type="match status" value="1"/>
</dbReference>
<name>A0AB34G3E0_9HYPO</name>